<dbReference type="Proteomes" id="UP000464374">
    <property type="component" value="Chromosome"/>
</dbReference>
<dbReference type="InterPro" id="IPR051611">
    <property type="entry name" value="ECF_transporter_component"/>
</dbReference>
<comment type="subcellular location">
    <subcellularLocation>
        <location evidence="1">Membrane</location>
        <topology evidence="1">Multi-pass membrane protein</topology>
    </subcellularLocation>
</comment>
<feature type="transmembrane region" description="Helical" evidence="6">
    <location>
        <begin position="63"/>
        <end position="81"/>
    </location>
</feature>
<evidence type="ECO:0000256" key="3">
    <source>
        <dbReference type="ARBA" id="ARBA00022692"/>
    </source>
</evidence>
<protein>
    <submittedName>
        <fullName evidence="7">Energy-coupling factor transporter transmembrane protein EcfT</fullName>
    </submittedName>
</protein>
<name>A0A6P1Y584_9SPIR</name>
<keyword evidence="4 6" id="KW-1133">Transmembrane helix</keyword>
<keyword evidence="2" id="KW-1003">Cell membrane</keyword>
<dbReference type="PANTHER" id="PTHR34857">
    <property type="entry name" value="SLL0384 PROTEIN"/>
    <property type="match status" value="1"/>
</dbReference>
<accession>A0A6P1Y584</accession>
<reference evidence="7 8" key="1">
    <citation type="submission" date="2020-01" db="EMBL/GenBank/DDBJ databases">
        <title>Complete genome sequence of a human oral phylogroup 1 Treponema sp. strain ATCC 700766, originally isolated from periodontitis dental plaque.</title>
        <authorList>
            <person name="Chan Y."/>
            <person name="Huo Y.-B."/>
            <person name="Yu X.-L."/>
            <person name="Zeng H."/>
            <person name="Leung W.-K."/>
            <person name="Watt R.M."/>
        </authorList>
    </citation>
    <scope>NUCLEOTIDE SEQUENCE [LARGE SCALE GENOMIC DNA]</scope>
    <source>
        <strain evidence="7 8">OMZ 804</strain>
    </source>
</reference>
<evidence type="ECO:0000256" key="1">
    <source>
        <dbReference type="ARBA" id="ARBA00004141"/>
    </source>
</evidence>
<dbReference type="Pfam" id="PF02361">
    <property type="entry name" value="CbiQ"/>
    <property type="match status" value="1"/>
</dbReference>
<evidence type="ECO:0000256" key="6">
    <source>
        <dbReference type="SAM" id="Phobius"/>
    </source>
</evidence>
<sequence>MGEIINNGKIIRRVNIFTLLILSICVCTVAFFCKNMWLHIAYTTALFLVMAIFGCLKTGLKFLISFLISYGWLIFNVRYGINIPSPMLFTFLIELIPVFMAVYLLSQAPSGKLTTALRQLPLPSSIRLTVIVILRFIPTVASEFSDVLDAMKTRGLMRSPFQVILHPLNTFEYVIVPMVFRSLKIADELAASSVVRGIESPYKKKGYYLNKMAVSDGIMIVLFVSTAIICILL</sequence>
<evidence type="ECO:0000256" key="5">
    <source>
        <dbReference type="ARBA" id="ARBA00023136"/>
    </source>
</evidence>
<dbReference type="KEGG" id="trz:GWP43_14065"/>
<dbReference type="EMBL" id="CP048020">
    <property type="protein sequence ID" value="QHX44400.1"/>
    <property type="molecule type" value="Genomic_DNA"/>
</dbReference>
<proteinExistence type="predicted"/>
<dbReference type="CDD" id="cd16914">
    <property type="entry name" value="EcfT"/>
    <property type="match status" value="1"/>
</dbReference>
<feature type="transmembrane region" description="Helical" evidence="6">
    <location>
        <begin position="14"/>
        <end position="32"/>
    </location>
</feature>
<organism evidence="7 8">
    <name type="scientific">Treponema vincentii</name>
    <dbReference type="NCBI Taxonomy" id="69710"/>
    <lineage>
        <taxon>Bacteria</taxon>
        <taxon>Pseudomonadati</taxon>
        <taxon>Spirochaetota</taxon>
        <taxon>Spirochaetia</taxon>
        <taxon>Spirochaetales</taxon>
        <taxon>Treponemataceae</taxon>
        <taxon>Treponema</taxon>
    </lineage>
</organism>
<feature type="transmembrane region" description="Helical" evidence="6">
    <location>
        <begin position="38"/>
        <end position="56"/>
    </location>
</feature>
<dbReference type="AlphaFoldDB" id="A0A6P1Y584"/>
<dbReference type="RefSeq" id="WP_022848571.1">
    <property type="nucleotide sequence ID" value="NZ_CP048020.1"/>
</dbReference>
<evidence type="ECO:0000313" key="7">
    <source>
        <dbReference type="EMBL" id="QHX44400.1"/>
    </source>
</evidence>
<evidence type="ECO:0000256" key="2">
    <source>
        <dbReference type="ARBA" id="ARBA00022475"/>
    </source>
</evidence>
<gene>
    <name evidence="7" type="ORF">GWP43_14065</name>
</gene>
<feature type="transmembrane region" description="Helical" evidence="6">
    <location>
        <begin position="87"/>
        <end position="105"/>
    </location>
</feature>
<dbReference type="PANTHER" id="PTHR34857:SF2">
    <property type="entry name" value="SLL0384 PROTEIN"/>
    <property type="match status" value="1"/>
</dbReference>
<evidence type="ECO:0000256" key="4">
    <source>
        <dbReference type="ARBA" id="ARBA00022989"/>
    </source>
</evidence>
<feature type="transmembrane region" description="Helical" evidence="6">
    <location>
        <begin position="212"/>
        <end position="232"/>
    </location>
</feature>
<evidence type="ECO:0000313" key="8">
    <source>
        <dbReference type="Proteomes" id="UP000464374"/>
    </source>
</evidence>
<keyword evidence="5 6" id="KW-0472">Membrane</keyword>
<dbReference type="InterPro" id="IPR003339">
    <property type="entry name" value="ABC/ECF_trnsptr_transmembrane"/>
</dbReference>
<dbReference type="GO" id="GO:0005886">
    <property type="term" value="C:plasma membrane"/>
    <property type="evidence" value="ECO:0007669"/>
    <property type="project" value="UniProtKB-ARBA"/>
</dbReference>
<keyword evidence="3 6" id="KW-0812">Transmembrane</keyword>